<evidence type="ECO:0000313" key="2">
    <source>
        <dbReference type="Proteomes" id="UP000239685"/>
    </source>
</evidence>
<organism evidence="1 2">
    <name type="scientific">Campylobacter hyointestinalis subsp. hyointestinalis</name>
    <dbReference type="NCBI Taxonomy" id="91352"/>
    <lineage>
        <taxon>Bacteria</taxon>
        <taxon>Pseudomonadati</taxon>
        <taxon>Campylobacterota</taxon>
        <taxon>Epsilonproteobacteria</taxon>
        <taxon>Campylobacterales</taxon>
        <taxon>Campylobacteraceae</taxon>
        <taxon>Campylobacter</taxon>
    </lineage>
</organism>
<reference evidence="1 2" key="1">
    <citation type="submission" date="2017-06" db="EMBL/GenBank/DDBJ databases">
        <title>Updating the genomic taxonomy and epidemiology of Campylobacter hyointestinalis; discovery in New Zealand farmed ruminants.</title>
        <authorList>
            <person name="Wilkinson D.A."/>
            <person name="Fayaz A."/>
            <person name="Biggs P.J."/>
            <person name="Midwinter A.C."/>
        </authorList>
    </citation>
    <scope>NUCLEOTIDE SEQUENCE [LARGE SCALE GENOMIC DNA]</scope>
    <source>
        <strain evidence="1 2">S1614a</strain>
    </source>
</reference>
<accession>A0A855N8P9</accession>
<name>A0A855N8P9_CAMHY</name>
<dbReference type="AlphaFoldDB" id="A0A855N8P9"/>
<gene>
    <name evidence="1" type="ORF">CDQ78_05145</name>
</gene>
<comment type="caution">
    <text evidence="1">The sequence shown here is derived from an EMBL/GenBank/DDBJ whole genome shotgun (WGS) entry which is preliminary data.</text>
</comment>
<sequence>MIDSSIKSLLSTFTLSTLPIQLLKELYNIEPIFVKSFKYKTLDIVYKISYFSKNKIYLYVFPYNLYILLV</sequence>
<protein>
    <submittedName>
        <fullName evidence="1">Uncharacterized protein</fullName>
    </submittedName>
</protein>
<dbReference type="EMBL" id="NIQP01000004">
    <property type="protein sequence ID" value="PPB71761.1"/>
    <property type="molecule type" value="Genomic_DNA"/>
</dbReference>
<proteinExistence type="predicted"/>
<evidence type="ECO:0000313" key="1">
    <source>
        <dbReference type="EMBL" id="PPB71761.1"/>
    </source>
</evidence>
<dbReference type="Proteomes" id="UP000239685">
    <property type="component" value="Unassembled WGS sequence"/>
</dbReference>